<dbReference type="PRINTS" id="PR01415">
    <property type="entry name" value="ANKYRIN"/>
</dbReference>
<dbReference type="InterPro" id="IPR036770">
    <property type="entry name" value="Ankyrin_rpt-contain_sf"/>
</dbReference>
<reference evidence="4" key="1">
    <citation type="submission" date="2021-12" db="EMBL/GenBank/DDBJ databases">
        <title>Prjna785345.</title>
        <authorList>
            <person name="Rujirawat T."/>
            <person name="Krajaejun T."/>
        </authorList>
    </citation>
    <scope>NUCLEOTIDE SEQUENCE</scope>
    <source>
        <strain evidence="4">Pi057C3</strain>
    </source>
</reference>
<dbReference type="EMBL" id="JAKCXM010000006">
    <property type="protein sequence ID" value="KAJ0409115.1"/>
    <property type="molecule type" value="Genomic_DNA"/>
</dbReference>
<evidence type="ECO:0000256" key="1">
    <source>
        <dbReference type="ARBA" id="ARBA00022737"/>
    </source>
</evidence>
<dbReference type="PANTHER" id="PTHR24189">
    <property type="entry name" value="MYOTROPHIN"/>
    <property type="match status" value="1"/>
</dbReference>
<keyword evidence="5" id="KW-1185">Reference proteome</keyword>
<dbReference type="SUPFAM" id="SSF48403">
    <property type="entry name" value="Ankyrin repeat"/>
    <property type="match status" value="1"/>
</dbReference>
<proteinExistence type="predicted"/>
<evidence type="ECO:0000256" key="2">
    <source>
        <dbReference type="ARBA" id="ARBA00023043"/>
    </source>
</evidence>
<sequence length="418" mass="46487">MVLKEKEASRSRGTPRYAPWLRKAMRIREETERFWTRVSEPPPAGPEERAPDDDKSNASPEAIDFWAAIAADRVADVQRVLESRASRLMERRECAADGGGGVTVLHEAAFHGAVNVATLVLRTIEGAFPTELLRAMVNAVDTTQHQTTPLIAACRGCKGLADQRAEIVRLLVKAGADVNHQDARGDNALHWCARTSNMAALRMLLKVTDAAAGAVVTENGAGDKPLDIALRVQERRQTYATKTTHDILRSVDRECNVRLKLQVIKRFEQQVERQRAAHVDSQWVAALELIDVTLDTTERMWNDAIARAESNRGEAEKQSSRAAAHAAEMQARTWLESKEAKAYLKKEVGIVSDEIKAEVQRGKMAKPKDIKLEATTRVKERYIRDKEAAASRTATDAFRAKRPPYPTDPARLRSMLAS</sequence>
<dbReference type="InterPro" id="IPR050745">
    <property type="entry name" value="Multifunctional_regulatory"/>
</dbReference>
<evidence type="ECO:0000256" key="3">
    <source>
        <dbReference type="SAM" id="MobiDB-lite"/>
    </source>
</evidence>
<feature type="region of interest" description="Disordered" evidence="3">
    <location>
        <begin position="386"/>
        <end position="418"/>
    </location>
</feature>
<dbReference type="PANTHER" id="PTHR24189:SF50">
    <property type="entry name" value="ANKYRIN REPEAT AND SOCS BOX PROTEIN 2"/>
    <property type="match status" value="1"/>
</dbReference>
<feature type="region of interest" description="Disordered" evidence="3">
    <location>
        <begin position="33"/>
        <end position="58"/>
    </location>
</feature>
<comment type="caution">
    <text evidence="4">The sequence shown here is derived from an EMBL/GenBank/DDBJ whole genome shotgun (WGS) entry which is preliminary data.</text>
</comment>
<dbReference type="InterPro" id="IPR002110">
    <property type="entry name" value="Ankyrin_rpt"/>
</dbReference>
<dbReference type="SMART" id="SM00248">
    <property type="entry name" value="ANK"/>
    <property type="match status" value="3"/>
</dbReference>
<dbReference type="AlphaFoldDB" id="A0AAD5LTM1"/>
<gene>
    <name evidence="4" type="ORF">P43SY_002249</name>
</gene>
<name>A0AAD5LTM1_PYTIN</name>
<accession>A0AAD5LTM1</accession>
<evidence type="ECO:0008006" key="6">
    <source>
        <dbReference type="Google" id="ProtNLM"/>
    </source>
</evidence>
<feature type="compositionally biased region" description="Basic and acidic residues" evidence="3">
    <location>
        <begin position="46"/>
        <end position="56"/>
    </location>
</feature>
<keyword evidence="2" id="KW-0040">ANK repeat</keyword>
<protein>
    <recommendedName>
        <fullName evidence="6">Ankyrin repeat protein</fullName>
    </recommendedName>
</protein>
<evidence type="ECO:0000313" key="5">
    <source>
        <dbReference type="Proteomes" id="UP001209570"/>
    </source>
</evidence>
<dbReference type="Pfam" id="PF12796">
    <property type="entry name" value="Ank_2"/>
    <property type="match status" value="1"/>
</dbReference>
<keyword evidence="1" id="KW-0677">Repeat</keyword>
<organism evidence="4 5">
    <name type="scientific">Pythium insidiosum</name>
    <name type="common">Pythiosis disease agent</name>
    <dbReference type="NCBI Taxonomy" id="114742"/>
    <lineage>
        <taxon>Eukaryota</taxon>
        <taxon>Sar</taxon>
        <taxon>Stramenopiles</taxon>
        <taxon>Oomycota</taxon>
        <taxon>Peronosporomycetes</taxon>
        <taxon>Pythiales</taxon>
        <taxon>Pythiaceae</taxon>
        <taxon>Pythium</taxon>
    </lineage>
</organism>
<dbReference type="Gene3D" id="1.25.40.20">
    <property type="entry name" value="Ankyrin repeat-containing domain"/>
    <property type="match status" value="1"/>
</dbReference>
<evidence type="ECO:0000313" key="4">
    <source>
        <dbReference type="EMBL" id="KAJ0409115.1"/>
    </source>
</evidence>
<dbReference type="Proteomes" id="UP001209570">
    <property type="component" value="Unassembled WGS sequence"/>
</dbReference>